<feature type="transmembrane region" description="Helical" evidence="8">
    <location>
        <begin position="380"/>
        <end position="400"/>
    </location>
</feature>
<dbReference type="InterPro" id="IPR051050">
    <property type="entry name" value="Lipid_II_flippase_MurJ/MviN"/>
</dbReference>
<keyword evidence="3 8" id="KW-0812">Transmembrane</keyword>
<dbReference type="Pfam" id="PF03023">
    <property type="entry name" value="MurJ"/>
    <property type="match status" value="1"/>
</dbReference>
<dbReference type="InterPro" id="IPR004268">
    <property type="entry name" value="MurJ"/>
</dbReference>
<gene>
    <name evidence="8" type="primary">murJ</name>
    <name evidence="10" type="ORF">UF10_03020</name>
</gene>
<dbReference type="GO" id="GO:0008360">
    <property type="term" value="P:regulation of cell shape"/>
    <property type="evidence" value="ECO:0007669"/>
    <property type="project" value="UniProtKB-UniRule"/>
</dbReference>
<dbReference type="HAMAP" id="MF_02078">
    <property type="entry name" value="MurJ_MviN"/>
    <property type="match status" value="1"/>
</dbReference>
<dbReference type="EMBL" id="JYGE01000003">
    <property type="protein sequence ID" value="PSJ31622.1"/>
    <property type="molecule type" value="Genomic_DNA"/>
</dbReference>
<comment type="function">
    <text evidence="8 9">Involved in peptidoglycan biosynthesis. Transports lipid-linked peptidoglycan precursors from the inner to the outer leaflet of the cytoplasmic membrane.</text>
</comment>
<feature type="transmembrane region" description="Helical" evidence="8">
    <location>
        <begin position="476"/>
        <end position="497"/>
    </location>
</feature>
<feature type="transmembrane region" description="Helical" evidence="8">
    <location>
        <begin position="223"/>
        <end position="243"/>
    </location>
</feature>
<dbReference type="Proteomes" id="UP000241434">
    <property type="component" value="Unassembled WGS sequence"/>
</dbReference>
<dbReference type="PIRSF" id="PIRSF002869">
    <property type="entry name" value="MviN"/>
    <property type="match status" value="1"/>
</dbReference>
<reference evidence="10" key="1">
    <citation type="thesis" date="2015" institute="Rutgers" country="The State University of New Jersey, 14 College Farm Rd., New Brunswick, NJ, USA">
        <title>Ammonia toxicity in bacteria and its implications for treatment of and resource recovery from highly nitrogenous organic wastes.</title>
        <authorList>
            <person name="Luther A.K."/>
        </authorList>
    </citation>
    <scope>NUCLEOTIDE SEQUENCE</scope>
    <source>
        <strain evidence="10">RT-10B</strain>
    </source>
</reference>
<feature type="transmembrane region" description="Helical" evidence="8">
    <location>
        <begin position="308"/>
        <end position="327"/>
    </location>
</feature>
<comment type="subcellular location">
    <subcellularLocation>
        <location evidence="1 8">Cell membrane</location>
        <topology evidence="1 8">Multi-pass membrane protein</topology>
    </subcellularLocation>
</comment>
<evidence type="ECO:0000256" key="4">
    <source>
        <dbReference type="ARBA" id="ARBA00022960"/>
    </source>
</evidence>
<feature type="transmembrane region" description="Helical" evidence="8">
    <location>
        <begin position="446"/>
        <end position="464"/>
    </location>
</feature>
<keyword evidence="11" id="KW-1185">Reference proteome</keyword>
<evidence type="ECO:0000256" key="9">
    <source>
        <dbReference type="PIRNR" id="PIRNR002869"/>
    </source>
</evidence>
<evidence type="ECO:0000313" key="10">
    <source>
        <dbReference type="EMBL" id="PSJ31622.1"/>
    </source>
</evidence>
<dbReference type="UniPathway" id="UPA00219"/>
<feature type="transmembrane region" description="Helical" evidence="8">
    <location>
        <begin position="184"/>
        <end position="202"/>
    </location>
</feature>
<dbReference type="PANTHER" id="PTHR47019">
    <property type="entry name" value="LIPID II FLIPPASE MURJ"/>
    <property type="match status" value="1"/>
</dbReference>
<evidence type="ECO:0000256" key="3">
    <source>
        <dbReference type="ARBA" id="ARBA00022692"/>
    </source>
</evidence>
<dbReference type="OrthoDB" id="9804143at2"/>
<keyword evidence="6 8" id="KW-1133">Transmembrane helix</keyword>
<dbReference type="CDD" id="cd13123">
    <property type="entry name" value="MATE_MurJ_like"/>
    <property type="match status" value="1"/>
</dbReference>
<feature type="transmembrane region" description="Helical" evidence="8">
    <location>
        <begin position="406"/>
        <end position="425"/>
    </location>
</feature>
<feature type="transmembrane region" description="Helical" evidence="8">
    <location>
        <begin position="128"/>
        <end position="150"/>
    </location>
</feature>
<dbReference type="NCBIfam" id="TIGR01695">
    <property type="entry name" value="murJ_mviN"/>
    <property type="match status" value="1"/>
</dbReference>
<feature type="transmembrane region" description="Helical" evidence="8">
    <location>
        <begin position="347"/>
        <end position="368"/>
    </location>
</feature>
<dbReference type="GO" id="GO:0034204">
    <property type="term" value="P:lipid translocation"/>
    <property type="evidence" value="ECO:0007669"/>
    <property type="project" value="TreeGrafter"/>
</dbReference>
<evidence type="ECO:0000256" key="8">
    <source>
        <dbReference type="HAMAP-Rule" id="MF_02078"/>
    </source>
</evidence>
<accession>A0A2P7Q0Y2</accession>
<dbReference type="RefSeq" id="WP_106776358.1">
    <property type="nucleotide sequence ID" value="NZ_JYGE01000003.1"/>
</dbReference>
<comment type="similarity">
    <text evidence="8 9">Belongs to the MurJ/MviN family.</text>
</comment>
<feature type="transmembrane region" description="Helical" evidence="8">
    <location>
        <begin position="52"/>
        <end position="71"/>
    </location>
</feature>
<keyword evidence="4 8" id="KW-0133">Cell shape</keyword>
<feature type="transmembrane region" description="Helical" evidence="8">
    <location>
        <begin position="157"/>
        <end position="178"/>
    </location>
</feature>
<dbReference type="GO" id="GO:0015648">
    <property type="term" value="F:lipid-linked peptidoglycan transporter activity"/>
    <property type="evidence" value="ECO:0007669"/>
    <property type="project" value="UniProtKB-UniRule"/>
</dbReference>
<dbReference type="GO" id="GO:0071555">
    <property type="term" value="P:cell wall organization"/>
    <property type="evidence" value="ECO:0007669"/>
    <property type="project" value="UniProtKB-UniRule"/>
</dbReference>
<proteinExistence type="inferred from homology"/>
<keyword evidence="5 8" id="KW-0573">Peptidoglycan synthesis</keyword>
<dbReference type="AlphaFoldDB" id="A0A2P7Q0Y2"/>
<evidence type="ECO:0000256" key="5">
    <source>
        <dbReference type="ARBA" id="ARBA00022984"/>
    </source>
</evidence>
<comment type="pathway">
    <text evidence="8">Cell wall biogenesis; peptidoglycan biosynthesis.</text>
</comment>
<evidence type="ECO:0000256" key="1">
    <source>
        <dbReference type="ARBA" id="ARBA00004651"/>
    </source>
</evidence>
<dbReference type="GO" id="GO:0005886">
    <property type="term" value="C:plasma membrane"/>
    <property type="evidence" value="ECO:0007669"/>
    <property type="project" value="UniProtKB-SubCell"/>
</dbReference>
<name>A0A2P7Q0Y2_9FIRM</name>
<keyword evidence="8 9" id="KW-0961">Cell wall biogenesis/degradation</keyword>
<sequence>MKSKKMVKNVVLLMALTLLSKFIGFFREIVMGYCYGASMHSDAYFTAYDIPKVLFSLIATAIATTFIPLYYKSKEEKGEQGAIDFTNNIISITLLFGIIISVFAFIFMEKLVNVFAIGFKGEILHETVFFARVMLLGYIFSGLSSIMSAYLQSNEEFFIPGIIGIPYNLIVITSMIVSAYTKNIYILPVGASLGLISQYLVQIPKSIKLGYRPKLKIDFRDEYIKEMMILVLPVLISVSVTQINTVVDRTLASTLVVGSMSSLNYSNKLMGFFIGLFITTISIVIYPQLSELSSKSNKDEFNELIRKSINIVFILMMPITFGCIILAEPIVSVLFMRGAFDTQAVKLTTNALMFYSVGMIGLAVRTVITKIYYSIGDTKTPMINSTLAVLINIVLSLILIKPMQNGGLAFATSISYIISMTMLLIKLKGKVGNYGVSEVRKTIIKTTLASIIMALAIKLEYTFLFDMFGNGKLENLIYLIIAAGTGIVVYFISSNILKIKEIKYIISEFKNIKTKIKKKN</sequence>
<protein>
    <recommendedName>
        <fullName evidence="8">Probable lipid II flippase MurJ</fullName>
    </recommendedName>
</protein>
<keyword evidence="8 9" id="KW-0813">Transport</keyword>
<keyword evidence="7 8" id="KW-0472">Membrane</keyword>
<evidence type="ECO:0000256" key="7">
    <source>
        <dbReference type="ARBA" id="ARBA00023136"/>
    </source>
</evidence>
<comment type="caution">
    <text evidence="10">The sequence shown here is derived from an EMBL/GenBank/DDBJ whole genome shotgun (WGS) entry which is preliminary data.</text>
</comment>
<organism evidence="10 11">
    <name type="scientific">Peptostreptococcus russellii</name>
    <dbReference type="NCBI Taxonomy" id="215200"/>
    <lineage>
        <taxon>Bacteria</taxon>
        <taxon>Bacillati</taxon>
        <taxon>Bacillota</taxon>
        <taxon>Clostridia</taxon>
        <taxon>Peptostreptococcales</taxon>
        <taxon>Peptostreptococcaceae</taxon>
        <taxon>Peptostreptococcus</taxon>
    </lineage>
</organism>
<keyword evidence="2 8" id="KW-1003">Cell membrane</keyword>
<evidence type="ECO:0000256" key="2">
    <source>
        <dbReference type="ARBA" id="ARBA00022475"/>
    </source>
</evidence>
<evidence type="ECO:0000256" key="6">
    <source>
        <dbReference type="ARBA" id="ARBA00022989"/>
    </source>
</evidence>
<dbReference type="GO" id="GO:0009252">
    <property type="term" value="P:peptidoglycan biosynthetic process"/>
    <property type="evidence" value="ECO:0007669"/>
    <property type="project" value="UniProtKB-UniRule"/>
</dbReference>
<evidence type="ECO:0000313" key="11">
    <source>
        <dbReference type="Proteomes" id="UP000241434"/>
    </source>
</evidence>
<feature type="transmembrane region" description="Helical" evidence="8">
    <location>
        <begin position="269"/>
        <end position="287"/>
    </location>
</feature>
<dbReference type="PRINTS" id="PR01806">
    <property type="entry name" value="VIRFACTRMVIN"/>
</dbReference>
<feature type="transmembrane region" description="Helical" evidence="8">
    <location>
        <begin position="83"/>
        <end position="108"/>
    </location>
</feature>
<dbReference type="PANTHER" id="PTHR47019:SF1">
    <property type="entry name" value="LIPID II FLIPPASE MURJ"/>
    <property type="match status" value="1"/>
</dbReference>